<keyword evidence="2" id="KW-1185">Reference proteome</keyword>
<dbReference type="AlphaFoldDB" id="A0A9J6DCM5"/>
<evidence type="ECO:0000313" key="1">
    <source>
        <dbReference type="EMBL" id="KAH8019908.1"/>
    </source>
</evidence>
<dbReference type="Proteomes" id="UP000821866">
    <property type="component" value="Chromosome 8"/>
</dbReference>
<accession>A0A9J6DCM5</accession>
<dbReference type="EMBL" id="JABSTU010000010">
    <property type="protein sequence ID" value="KAH8019908.1"/>
    <property type="molecule type" value="Genomic_DNA"/>
</dbReference>
<reference evidence="1" key="2">
    <citation type="submission" date="2021-09" db="EMBL/GenBank/DDBJ databases">
        <authorList>
            <person name="Jia N."/>
            <person name="Wang J."/>
            <person name="Shi W."/>
            <person name="Du L."/>
            <person name="Sun Y."/>
            <person name="Zhan W."/>
            <person name="Jiang J."/>
            <person name="Wang Q."/>
            <person name="Zhang B."/>
            <person name="Ji P."/>
            <person name="Sakyi L.B."/>
            <person name="Cui X."/>
            <person name="Yuan T."/>
            <person name="Jiang B."/>
            <person name="Yang W."/>
            <person name="Lam T.T.-Y."/>
            <person name="Chang Q."/>
            <person name="Ding S."/>
            <person name="Wang X."/>
            <person name="Zhu J."/>
            <person name="Ruan X."/>
            <person name="Zhao L."/>
            <person name="Wei J."/>
            <person name="Que T."/>
            <person name="Du C."/>
            <person name="Cheng J."/>
            <person name="Dai P."/>
            <person name="Han X."/>
            <person name="Huang E."/>
            <person name="Gao Y."/>
            <person name="Liu J."/>
            <person name="Shao H."/>
            <person name="Ye R."/>
            <person name="Li L."/>
            <person name="Wei W."/>
            <person name="Wang X."/>
            <person name="Wang C."/>
            <person name="Huo Q."/>
            <person name="Li W."/>
            <person name="Guo W."/>
            <person name="Chen H."/>
            <person name="Chen S."/>
            <person name="Zhou L."/>
            <person name="Zhou L."/>
            <person name="Ni X."/>
            <person name="Tian J."/>
            <person name="Zhou Y."/>
            <person name="Sheng Y."/>
            <person name="Liu T."/>
            <person name="Pan Y."/>
            <person name="Xia L."/>
            <person name="Li J."/>
            <person name="Zhao F."/>
            <person name="Cao W."/>
        </authorList>
    </citation>
    <scope>NUCLEOTIDE SEQUENCE</scope>
    <source>
        <strain evidence="1">Rmic-2018</strain>
        <tissue evidence="1">Larvae</tissue>
    </source>
</reference>
<evidence type="ECO:0000313" key="2">
    <source>
        <dbReference type="Proteomes" id="UP000821866"/>
    </source>
</evidence>
<organism evidence="1 2">
    <name type="scientific">Rhipicephalus microplus</name>
    <name type="common">Cattle tick</name>
    <name type="synonym">Boophilus microplus</name>
    <dbReference type="NCBI Taxonomy" id="6941"/>
    <lineage>
        <taxon>Eukaryota</taxon>
        <taxon>Metazoa</taxon>
        <taxon>Ecdysozoa</taxon>
        <taxon>Arthropoda</taxon>
        <taxon>Chelicerata</taxon>
        <taxon>Arachnida</taxon>
        <taxon>Acari</taxon>
        <taxon>Parasitiformes</taxon>
        <taxon>Ixodida</taxon>
        <taxon>Ixodoidea</taxon>
        <taxon>Ixodidae</taxon>
        <taxon>Rhipicephalinae</taxon>
        <taxon>Rhipicephalus</taxon>
        <taxon>Boophilus</taxon>
    </lineage>
</organism>
<gene>
    <name evidence="1" type="ORF">HPB51_023431</name>
</gene>
<proteinExistence type="predicted"/>
<protein>
    <submittedName>
        <fullName evidence="1">Uncharacterized protein</fullName>
    </submittedName>
</protein>
<sequence>MRRVLDTESASTALLGRPNLIHGRASSGDARSSGLRKLAPIPRPKRYITAAFDGPQVKRTPAQWVAAPFTAAFRPPGQPGPDPWNGASVCVYCVTPGKIRAALANVRSRCTCLEIRKIRRDGQGGRSVLRLKEDSLVTLSFSVFPACDLRVVWKRLAHAHLRRVSSAQCPRLRTSRTDNVCARPPVLAELRESFRTAVVVRERKSKTRPVGGWPIAPFLR</sequence>
<comment type="caution">
    <text evidence="1">The sequence shown here is derived from an EMBL/GenBank/DDBJ whole genome shotgun (WGS) entry which is preliminary data.</text>
</comment>
<reference evidence="1" key="1">
    <citation type="journal article" date="2020" name="Cell">
        <title>Large-Scale Comparative Analyses of Tick Genomes Elucidate Their Genetic Diversity and Vector Capacities.</title>
        <authorList>
            <consortium name="Tick Genome and Microbiome Consortium (TIGMIC)"/>
            <person name="Jia N."/>
            <person name="Wang J."/>
            <person name="Shi W."/>
            <person name="Du L."/>
            <person name="Sun Y."/>
            <person name="Zhan W."/>
            <person name="Jiang J.F."/>
            <person name="Wang Q."/>
            <person name="Zhang B."/>
            <person name="Ji P."/>
            <person name="Bell-Sakyi L."/>
            <person name="Cui X.M."/>
            <person name="Yuan T.T."/>
            <person name="Jiang B.G."/>
            <person name="Yang W.F."/>
            <person name="Lam T.T."/>
            <person name="Chang Q.C."/>
            <person name="Ding S.J."/>
            <person name="Wang X.J."/>
            <person name="Zhu J.G."/>
            <person name="Ruan X.D."/>
            <person name="Zhao L."/>
            <person name="Wei J.T."/>
            <person name="Ye R.Z."/>
            <person name="Que T.C."/>
            <person name="Du C.H."/>
            <person name="Zhou Y.H."/>
            <person name="Cheng J.X."/>
            <person name="Dai P.F."/>
            <person name="Guo W.B."/>
            <person name="Han X.H."/>
            <person name="Huang E.J."/>
            <person name="Li L.F."/>
            <person name="Wei W."/>
            <person name="Gao Y.C."/>
            <person name="Liu J.Z."/>
            <person name="Shao H.Z."/>
            <person name="Wang X."/>
            <person name="Wang C.C."/>
            <person name="Yang T.C."/>
            <person name="Huo Q.B."/>
            <person name="Li W."/>
            <person name="Chen H.Y."/>
            <person name="Chen S.E."/>
            <person name="Zhou L.G."/>
            <person name="Ni X.B."/>
            <person name="Tian J.H."/>
            <person name="Sheng Y."/>
            <person name="Liu T."/>
            <person name="Pan Y.S."/>
            <person name="Xia L.Y."/>
            <person name="Li J."/>
            <person name="Zhao F."/>
            <person name="Cao W.C."/>
        </authorList>
    </citation>
    <scope>NUCLEOTIDE SEQUENCE</scope>
    <source>
        <strain evidence="1">Rmic-2018</strain>
    </source>
</reference>
<name>A0A9J6DCM5_RHIMP</name>